<reference evidence="2 3" key="1">
    <citation type="submission" date="2019-09" db="EMBL/GenBank/DDBJ databases">
        <authorList>
            <person name="Park J.-S."/>
            <person name="Choi H.-J."/>
        </authorList>
    </citation>
    <scope>NUCLEOTIDE SEQUENCE [LARGE SCALE GENOMIC DNA]</scope>
    <source>
        <strain evidence="2 3">176SS1-4</strain>
    </source>
</reference>
<proteinExistence type="predicted"/>
<dbReference type="RefSeq" id="WP_150443711.1">
    <property type="nucleotide sequence ID" value="NZ_VYQE01000001.1"/>
</dbReference>
<evidence type="ECO:0008006" key="4">
    <source>
        <dbReference type="Google" id="ProtNLM"/>
    </source>
</evidence>
<sequence>MKPILALLCALAAAPLHAETPLDAESFEALVEGRTLTFEIAGEPYGIERYMEGRRVIWSFLDGQCTQGEWYQQGEAICFVYDRAPDDPQCWEIYDEGERLRTVFLSGEQRSTLYEARPGDEELVCNNFGF</sequence>
<dbReference type="Proteomes" id="UP000326554">
    <property type="component" value="Unassembled WGS sequence"/>
</dbReference>
<organism evidence="2 3">
    <name type="scientific">Histidinibacterium aquaticum</name>
    <dbReference type="NCBI Taxonomy" id="2613962"/>
    <lineage>
        <taxon>Bacteria</taxon>
        <taxon>Pseudomonadati</taxon>
        <taxon>Pseudomonadota</taxon>
        <taxon>Alphaproteobacteria</taxon>
        <taxon>Rhodobacterales</taxon>
        <taxon>Paracoccaceae</taxon>
        <taxon>Histidinibacterium</taxon>
    </lineage>
</organism>
<accession>A0A5J5GQ79</accession>
<comment type="caution">
    <text evidence="2">The sequence shown here is derived from an EMBL/GenBank/DDBJ whole genome shotgun (WGS) entry which is preliminary data.</text>
</comment>
<protein>
    <recommendedName>
        <fullName evidence="4">Dihydrodipicolinate reductase</fullName>
    </recommendedName>
</protein>
<feature type="signal peptide" evidence="1">
    <location>
        <begin position="1"/>
        <end position="18"/>
    </location>
</feature>
<gene>
    <name evidence="2" type="ORF">F3S47_02960</name>
</gene>
<dbReference type="EMBL" id="VYQE01000001">
    <property type="protein sequence ID" value="KAA9010225.1"/>
    <property type="molecule type" value="Genomic_DNA"/>
</dbReference>
<evidence type="ECO:0000313" key="2">
    <source>
        <dbReference type="EMBL" id="KAA9010225.1"/>
    </source>
</evidence>
<feature type="chain" id="PRO_5023926236" description="Dihydrodipicolinate reductase" evidence="1">
    <location>
        <begin position="19"/>
        <end position="130"/>
    </location>
</feature>
<dbReference type="AlphaFoldDB" id="A0A5J5GQ79"/>
<evidence type="ECO:0000313" key="3">
    <source>
        <dbReference type="Proteomes" id="UP000326554"/>
    </source>
</evidence>
<keyword evidence="1" id="KW-0732">Signal</keyword>
<keyword evidence="3" id="KW-1185">Reference proteome</keyword>
<evidence type="ECO:0000256" key="1">
    <source>
        <dbReference type="SAM" id="SignalP"/>
    </source>
</evidence>
<name>A0A5J5GQ79_9RHOB</name>